<dbReference type="EMBL" id="BQNB010014457">
    <property type="protein sequence ID" value="GJT28404.1"/>
    <property type="molecule type" value="Genomic_DNA"/>
</dbReference>
<dbReference type="Proteomes" id="UP001151760">
    <property type="component" value="Unassembled WGS sequence"/>
</dbReference>
<name>A0ABQ5CUB4_9ASTR</name>
<keyword evidence="3" id="KW-1185">Reference proteome</keyword>
<evidence type="ECO:0000313" key="3">
    <source>
        <dbReference type="Proteomes" id="UP001151760"/>
    </source>
</evidence>
<accession>A0ABQ5CUB4</accession>
<comment type="caution">
    <text evidence="2">The sequence shown here is derived from an EMBL/GenBank/DDBJ whole genome shotgun (WGS) entry which is preliminary data.</text>
</comment>
<protein>
    <submittedName>
        <fullName evidence="2">Uncharacterized protein</fullName>
    </submittedName>
</protein>
<reference evidence="2" key="1">
    <citation type="journal article" date="2022" name="Int. J. Mol. Sci.">
        <title>Draft Genome of Tanacetum Coccineum: Genomic Comparison of Closely Related Tanacetum-Family Plants.</title>
        <authorList>
            <person name="Yamashiro T."/>
            <person name="Shiraishi A."/>
            <person name="Nakayama K."/>
            <person name="Satake H."/>
        </authorList>
    </citation>
    <scope>NUCLEOTIDE SEQUENCE</scope>
</reference>
<proteinExistence type="predicted"/>
<evidence type="ECO:0000256" key="1">
    <source>
        <dbReference type="SAM" id="MobiDB-lite"/>
    </source>
</evidence>
<reference evidence="2" key="2">
    <citation type="submission" date="2022-01" db="EMBL/GenBank/DDBJ databases">
        <authorList>
            <person name="Yamashiro T."/>
            <person name="Shiraishi A."/>
            <person name="Satake H."/>
            <person name="Nakayama K."/>
        </authorList>
    </citation>
    <scope>NUCLEOTIDE SEQUENCE</scope>
</reference>
<organism evidence="2 3">
    <name type="scientific">Tanacetum coccineum</name>
    <dbReference type="NCBI Taxonomy" id="301880"/>
    <lineage>
        <taxon>Eukaryota</taxon>
        <taxon>Viridiplantae</taxon>
        <taxon>Streptophyta</taxon>
        <taxon>Embryophyta</taxon>
        <taxon>Tracheophyta</taxon>
        <taxon>Spermatophyta</taxon>
        <taxon>Magnoliopsida</taxon>
        <taxon>eudicotyledons</taxon>
        <taxon>Gunneridae</taxon>
        <taxon>Pentapetalae</taxon>
        <taxon>asterids</taxon>
        <taxon>campanulids</taxon>
        <taxon>Asterales</taxon>
        <taxon>Asteraceae</taxon>
        <taxon>Asteroideae</taxon>
        <taxon>Anthemideae</taxon>
        <taxon>Anthemidinae</taxon>
        <taxon>Tanacetum</taxon>
    </lineage>
</organism>
<evidence type="ECO:0000313" key="2">
    <source>
        <dbReference type="EMBL" id="GJT28404.1"/>
    </source>
</evidence>
<sequence length="583" mass="66152">MSSTGSKFMVNIEDCLEGWVGIKGGVVLGVVKSLLGENPGGAIGVVGEESRVDFGIVMIKVLLEIRDEDAMEKMVIYRWIHAHSKTIGRGKGFIVWSRQSILYLGSIFLRVHGNQSEYEFLKYTPRKRIITARDVRQMRIDDFRHVFQLPQANDNNNDEFVVAPSLLLSMRTWNADSRLDDNGGDEAYKALPAICLCVGHRYPETPIPIAAEVDIKNLDEATKLSIATARSLEDLESQQNVEQVKEDEFMHDNFNNQEDPGTRIEPESHKEIREVMENSDVVNINDGDEEEESVEDALIRRKTHIAPLSSDKETLQELTAFDATPSSSTPTTSTLKFKQDCFKHYKSEAIPPLVDKRVNYIAKKKQKTRAEIAALVVEAVKKERDNLRAEFSIQVTNDVASDDPLHVESFLQNYMSNHDLQFERPNPLIASCRNPIVHIRDHDDHDDDDTRPERESSVKRQRTSKYEANLVGESLSAQAMEELNPSGRSDSKEVASVYQSCQRDPKAAPITLLNQDLFYLKYGNSGPKKRKEKQRENPDDVYSESKIVEVIRTSYDLGHEHKYITEIVVRRAYGKFGALSESY</sequence>
<feature type="region of interest" description="Disordered" evidence="1">
    <location>
        <begin position="439"/>
        <end position="465"/>
    </location>
</feature>
<gene>
    <name evidence="2" type="ORF">Tco_0908679</name>
</gene>